<evidence type="ECO:0000256" key="1">
    <source>
        <dbReference type="ARBA" id="ARBA00008023"/>
    </source>
</evidence>
<keyword evidence="6 10" id="KW-0460">Magnesium</keyword>
<comment type="catalytic activity">
    <reaction evidence="8 10">
        <text>dITP + H2O = dIMP + diphosphate + H(+)</text>
        <dbReference type="Rhea" id="RHEA:28342"/>
        <dbReference type="ChEBI" id="CHEBI:15377"/>
        <dbReference type="ChEBI" id="CHEBI:15378"/>
        <dbReference type="ChEBI" id="CHEBI:33019"/>
        <dbReference type="ChEBI" id="CHEBI:61194"/>
        <dbReference type="ChEBI" id="CHEBI:61382"/>
        <dbReference type="EC" id="3.6.1.66"/>
    </reaction>
</comment>
<feature type="binding site" evidence="10">
    <location>
        <begin position="8"/>
        <end position="13"/>
    </location>
    <ligand>
        <name>substrate</name>
    </ligand>
</feature>
<evidence type="ECO:0000256" key="5">
    <source>
        <dbReference type="ARBA" id="ARBA00022801"/>
    </source>
</evidence>
<organism evidence="12 13">
    <name type="scientific">Halobacillus litoralis</name>
    <dbReference type="NCBI Taxonomy" id="45668"/>
    <lineage>
        <taxon>Bacteria</taxon>
        <taxon>Bacillati</taxon>
        <taxon>Bacillota</taxon>
        <taxon>Bacilli</taxon>
        <taxon>Bacillales</taxon>
        <taxon>Bacillaceae</taxon>
        <taxon>Halobacillus</taxon>
    </lineage>
</organism>
<accession>A0A845E3B6</accession>
<dbReference type="InterPro" id="IPR029001">
    <property type="entry name" value="ITPase-like_fam"/>
</dbReference>
<feature type="binding site" evidence="10">
    <location>
        <begin position="153"/>
        <end position="156"/>
    </location>
    <ligand>
        <name>substrate</name>
    </ligand>
</feature>
<feature type="binding site" evidence="10">
    <location>
        <begin position="181"/>
        <end position="182"/>
    </location>
    <ligand>
        <name>substrate</name>
    </ligand>
</feature>
<dbReference type="SUPFAM" id="SSF52972">
    <property type="entry name" value="ITPase-like"/>
    <property type="match status" value="1"/>
</dbReference>
<dbReference type="EC" id="3.6.1.66" evidence="10"/>
<comment type="caution">
    <text evidence="12">The sequence shown here is derived from an EMBL/GenBank/DDBJ whole genome shotgun (WGS) entry which is preliminary data.</text>
</comment>
<dbReference type="PANTHER" id="PTHR11067:SF9">
    <property type="entry name" value="INOSINE TRIPHOSPHATE PYROPHOSPHATASE"/>
    <property type="match status" value="1"/>
</dbReference>
<dbReference type="CDD" id="cd00515">
    <property type="entry name" value="HAM1"/>
    <property type="match status" value="1"/>
</dbReference>
<dbReference type="GO" id="GO:0005829">
    <property type="term" value="C:cytosol"/>
    <property type="evidence" value="ECO:0007669"/>
    <property type="project" value="TreeGrafter"/>
</dbReference>
<dbReference type="GO" id="GO:0009146">
    <property type="term" value="P:purine nucleoside triphosphate catabolic process"/>
    <property type="evidence" value="ECO:0007669"/>
    <property type="project" value="UniProtKB-UniRule"/>
</dbReference>
<evidence type="ECO:0000256" key="2">
    <source>
        <dbReference type="ARBA" id="ARBA00011738"/>
    </source>
</evidence>
<comment type="subunit">
    <text evidence="2 10">Homodimer.</text>
</comment>
<evidence type="ECO:0000256" key="8">
    <source>
        <dbReference type="ARBA" id="ARBA00051875"/>
    </source>
</evidence>
<keyword evidence="7 10" id="KW-0546">Nucleotide metabolism</keyword>
<evidence type="ECO:0000313" key="12">
    <source>
        <dbReference type="EMBL" id="MYL50234.1"/>
    </source>
</evidence>
<dbReference type="RefSeq" id="WP_160915511.1">
    <property type="nucleotide sequence ID" value="NZ_WMEZ01000004.1"/>
</dbReference>
<feature type="binding site" evidence="10">
    <location>
        <position position="71"/>
    </location>
    <ligand>
        <name>substrate</name>
    </ligand>
</feature>
<evidence type="ECO:0000256" key="7">
    <source>
        <dbReference type="ARBA" id="ARBA00023080"/>
    </source>
</evidence>
<evidence type="ECO:0000256" key="10">
    <source>
        <dbReference type="HAMAP-Rule" id="MF_01405"/>
    </source>
</evidence>
<dbReference type="InterPro" id="IPR020922">
    <property type="entry name" value="dITP/XTP_pyrophosphatase"/>
</dbReference>
<dbReference type="GO" id="GO:0017111">
    <property type="term" value="F:ribonucleoside triphosphate phosphatase activity"/>
    <property type="evidence" value="ECO:0007669"/>
    <property type="project" value="InterPro"/>
</dbReference>
<evidence type="ECO:0000256" key="11">
    <source>
        <dbReference type="RuleBase" id="RU003781"/>
    </source>
</evidence>
<keyword evidence="4 10" id="KW-0547">Nucleotide-binding</keyword>
<evidence type="ECO:0000256" key="9">
    <source>
        <dbReference type="ARBA" id="ARBA00052017"/>
    </source>
</evidence>
<dbReference type="GO" id="GO:0009117">
    <property type="term" value="P:nucleotide metabolic process"/>
    <property type="evidence" value="ECO:0007669"/>
    <property type="project" value="UniProtKB-KW"/>
</dbReference>
<feature type="binding site" evidence="10">
    <location>
        <position position="176"/>
    </location>
    <ligand>
        <name>substrate</name>
    </ligand>
</feature>
<evidence type="ECO:0000313" key="13">
    <source>
        <dbReference type="Proteomes" id="UP000447393"/>
    </source>
</evidence>
<protein>
    <recommendedName>
        <fullName evidence="10">dITP/XTP pyrophosphatase</fullName>
        <ecNumber evidence="10">3.6.1.66</ecNumber>
    </recommendedName>
    <alternativeName>
        <fullName evidence="10">Non-canonical purine NTP pyrophosphatase</fullName>
    </alternativeName>
    <alternativeName>
        <fullName evidence="10">Non-standard purine NTP pyrophosphatase</fullName>
    </alternativeName>
    <alternativeName>
        <fullName evidence="10">Nucleoside-triphosphate diphosphatase</fullName>
    </alternativeName>
    <alternativeName>
        <fullName evidence="10">Nucleoside-triphosphate pyrophosphatase</fullName>
        <shortName evidence="10">NTPase</shortName>
    </alternativeName>
</protein>
<reference evidence="12 13" key="1">
    <citation type="submission" date="2019-11" db="EMBL/GenBank/DDBJ databases">
        <title>Genome sequences of 17 halophilic strains isolated from different environments.</title>
        <authorList>
            <person name="Furrow R.E."/>
        </authorList>
    </citation>
    <scope>NUCLEOTIDE SEQUENCE [LARGE SCALE GENOMIC DNA]</scope>
    <source>
        <strain evidence="12 13">22505_10_Sand</strain>
    </source>
</reference>
<dbReference type="GO" id="GO:0035870">
    <property type="term" value="F:dITP diphosphatase activity"/>
    <property type="evidence" value="ECO:0007669"/>
    <property type="project" value="UniProtKB-UniRule"/>
</dbReference>
<proteinExistence type="inferred from homology"/>
<comment type="catalytic activity">
    <reaction evidence="10">
        <text>ITP + H2O = IMP + diphosphate + H(+)</text>
        <dbReference type="Rhea" id="RHEA:29399"/>
        <dbReference type="ChEBI" id="CHEBI:15377"/>
        <dbReference type="ChEBI" id="CHEBI:15378"/>
        <dbReference type="ChEBI" id="CHEBI:33019"/>
        <dbReference type="ChEBI" id="CHEBI:58053"/>
        <dbReference type="ChEBI" id="CHEBI:61402"/>
        <dbReference type="EC" id="3.6.1.66"/>
    </reaction>
</comment>
<dbReference type="PANTHER" id="PTHR11067">
    <property type="entry name" value="INOSINE TRIPHOSPHATE PYROPHOSPHATASE/HAM1 PROTEIN"/>
    <property type="match status" value="1"/>
</dbReference>
<dbReference type="GO" id="GO:0046872">
    <property type="term" value="F:metal ion binding"/>
    <property type="evidence" value="ECO:0007669"/>
    <property type="project" value="UniProtKB-KW"/>
</dbReference>
<dbReference type="HAMAP" id="MF_01405">
    <property type="entry name" value="Non_canon_purine_NTPase"/>
    <property type="match status" value="1"/>
</dbReference>
<comment type="similarity">
    <text evidence="1 10 11">Belongs to the HAM1 NTPase family.</text>
</comment>
<dbReference type="Gene3D" id="3.90.950.10">
    <property type="match status" value="1"/>
</dbReference>
<evidence type="ECO:0000256" key="6">
    <source>
        <dbReference type="ARBA" id="ARBA00022842"/>
    </source>
</evidence>
<dbReference type="InterPro" id="IPR002637">
    <property type="entry name" value="RdgB/HAM1"/>
</dbReference>
<feature type="active site" description="Proton acceptor" evidence="10">
    <location>
        <position position="70"/>
    </location>
</feature>
<dbReference type="EMBL" id="WMEZ01000004">
    <property type="protein sequence ID" value="MYL50234.1"/>
    <property type="molecule type" value="Genomic_DNA"/>
</dbReference>
<name>A0A845E3B6_9BACI</name>
<dbReference type="GO" id="GO:0000166">
    <property type="term" value="F:nucleotide binding"/>
    <property type="evidence" value="ECO:0007669"/>
    <property type="project" value="UniProtKB-KW"/>
</dbReference>
<dbReference type="OrthoDB" id="9807456at2"/>
<evidence type="ECO:0000256" key="3">
    <source>
        <dbReference type="ARBA" id="ARBA00022723"/>
    </source>
</evidence>
<sequence length="210" mass="23383">MKELIVATKNPGKVDEFRQMFSKYDIYVKSLLDIDRSIDIEETGSTFEENAVIKAEAMAEHFGVPVVADDSGLEVDVLNGEPGVYSARYAGIEKDDGKNTEKLLKELYDVPEEKRTARFVCAVAVARPGESTFVRRGTCEGTIAIEPQGTNGFGYDPVFIPEGSSRTMAEHSSEEKNAISHRHHAIQQIEEWLKLKANRGESYAKSFNCE</sequence>
<feature type="binding site" evidence="10">
    <location>
        <position position="41"/>
    </location>
    <ligand>
        <name>Mg(2+)</name>
        <dbReference type="ChEBI" id="CHEBI:18420"/>
    </ligand>
</feature>
<dbReference type="FunFam" id="3.90.950.10:FF:000001">
    <property type="entry name" value="dITP/XTP pyrophosphatase"/>
    <property type="match status" value="1"/>
</dbReference>
<keyword evidence="3 10" id="KW-0479">Metal-binding</keyword>
<feature type="binding site" evidence="10">
    <location>
        <position position="70"/>
    </location>
    <ligand>
        <name>Mg(2+)</name>
        <dbReference type="ChEBI" id="CHEBI:18420"/>
    </ligand>
</feature>
<gene>
    <name evidence="12" type="ORF">GLV98_12120</name>
</gene>
<keyword evidence="5 10" id="KW-0378">Hydrolase</keyword>
<dbReference type="NCBIfam" id="NF011397">
    <property type="entry name" value="PRK14822.1"/>
    <property type="match status" value="1"/>
</dbReference>
<dbReference type="NCBIfam" id="TIGR00042">
    <property type="entry name" value="RdgB/HAM1 family non-canonical purine NTP pyrophosphatase"/>
    <property type="match status" value="1"/>
</dbReference>
<dbReference type="Proteomes" id="UP000447393">
    <property type="component" value="Unassembled WGS sequence"/>
</dbReference>
<dbReference type="AlphaFoldDB" id="A0A845E3B6"/>
<comment type="cofactor">
    <cofactor evidence="10">
        <name>Mg(2+)</name>
        <dbReference type="ChEBI" id="CHEBI:18420"/>
    </cofactor>
    <text evidence="10">Binds 1 Mg(2+) ion per subunit.</text>
</comment>
<evidence type="ECO:0000256" key="4">
    <source>
        <dbReference type="ARBA" id="ARBA00022741"/>
    </source>
</evidence>
<dbReference type="Pfam" id="PF01725">
    <property type="entry name" value="Ham1p_like"/>
    <property type="match status" value="1"/>
</dbReference>
<comment type="catalytic activity">
    <reaction evidence="9 10">
        <text>XTP + H2O = XMP + diphosphate + H(+)</text>
        <dbReference type="Rhea" id="RHEA:28610"/>
        <dbReference type="ChEBI" id="CHEBI:15377"/>
        <dbReference type="ChEBI" id="CHEBI:15378"/>
        <dbReference type="ChEBI" id="CHEBI:33019"/>
        <dbReference type="ChEBI" id="CHEBI:57464"/>
        <dbReference type="ChEBI" id="CHEBI:61314"/>
        <dbReference type="EC" id="3.6.1.66"/>
    </reaction>
</comment>
<comment type="function">
    <text evidence="10">Pyrophosphatase that catalyzes the hydrolysis of nucleoside triphosphates to their monophosphate derivatives, with a high preference for the non-canonical purine nucleotides XTP (xanthosine triphosphate), dITP (deoxyinosine triphosphate) and ITP. Seems to function as a house-cleaning enzyme that removes non-canonical purine nucleotides from the nucleotide pool, thus preventing their incorporation into DNA/RNA and avoiding chromosomal lesions.</text>
</comment>
<dbReference type="GO" id="GO:0036220">
    <property type="term" value="F:ITP diphosphatase activity"/>
    <property type="evidence" value="ECO:0007669"/>
    <property type="project" value="UniProtKB-UniRule"/>
</dbReference>
<dbReference type="GO" id="GO:0036222">
    <property type="term" value="F:XTP diphosphatase activity"/>
    <property type="evidence" value="ECO:0007669"/>
    <property type="project" value="UniProtKB-UniRule"/>
</dbReference>